<keyword evidence="1" id="KW-0489">Methyltransferase</keyword>
<evidence type="ECO:0000256" key="5">
    <source>
        <dbReference type="PIRSR" id="PIRSR005739-1"/>
    </source>
</evidence>
<accession>A0ABD1PXZ9</accession>
<dbReference type="InterPro" id="IPR012967">
    <property type="entry name" value="COMT_dimerisation"/>
</dbReference>
<dbReference type="FunFam" id="3.40.50.150:FF:000294">
    <property type="entry name" value="O-methyltransferase family protein"/>
    <property type="match status" value="1"/>
</dbReference>
<dbReference type="GO" id="GO:0032259">
    <property type="term" value="P:methylation"/>
    <property type="evidence" value="ECO:0007669"/>
    <property type="project" value="UniProtKB-KW"/>
</dbReference>
<keyword evidence="9" id="KW-1185">Reference proteome</keyword>
<dbReference type="InterPro" id="IPR036390">
    <property type="entry name" value="WH_DNA-bd_sf"/>
</dbReference>
<dbReference type="PROSITE" id="PS51683">
    <property type="entry name" value="SAM_OMT_II"/>
    <property type="match status" value="1"/>
</dbReference>
<dbReference type="InterPro" id="IPR036388">
    <property type="entry name" value="WH-like_DNA-bd_sf"/>
</dbReference>
<comment type="similarity">
    <text evidence="4">Belongs to the class I-like SAM-binding methyltransferase superfamily. Cation-independent O-methyltransferase family. COMT subfamily.</text>
</comment>
<dbReference type="SUPFAM" id="SSF53335">
    <property type="entry name" value="S-adenosyl-L-methionine-dependent methyltransferases"/>
    <property type="match status" value="1"/>
</dbReference>
<dbReference type="PIRSF" id="PIRSF005739">
    <property type="entry name" value="O-mtase"/>
    <property type="match status" value="1"/>
</dbReference>
<dbReference type="InterPro" id="IPR016461">
    <property type="entry name" value="COMT-like"/>
</dbReference>
<organism evidence="8 9">
    <name type="scientific">Forsythia ovata</name>
    <dbReference type="NCBI Taxonomy" id="205694"/>
    <lineage>
        <taxon>Eukaryota</taxon>
        <taxon>Viridiplantae</taxon>
        <taxon>Streptophyta</taxon>
        <taxon>Embryophyta</taxon>
        <taxon>Tracheophyta</taxon>
        <taxon>Spermatophyta</taxon>
        <taxon>Magnoliopsida</taxon>
        <taxon>eudicotyledons</taxon>
        <taxon>Gunneridae</taxon>
        <taxon>Pentapetalae</taxon>
        <taxon>asterids</taxon>
        <taxon>lamiids</taxon>
        <taxon>Lamiales</taxon>
        <taxon>Oleaceae</taxon>
        <taxon>Forsythieae</taxon>
        <taxon>Forsythia</taxon>
    </lineage>
</organism>
<sequence length="362" mass="40487">MEVSKMEEGQAQIDIWNYVFGFTSMAVVKCAVDLGIPDVLENPMTLSDLSSALGCSPSALYRIMRFLIHRGIFKETTNNRTDQIETIVYAQTPLSRLLMRNGANSMTDVLLLECSPVMLAPWHRLSARALAKGTSSFQAANGEELWRYATENPAHSKLIDDAMACMARMTVPAILDNHQEIFEGITSLVDVGGGNGTALSILVKSCPWIRGINFDLPHVVSVCPHYDGVEHVGGNMFECVPKADAAFLMARLYSLRPIKICLLFQVLHDWNDEECVDILKKCKEAIPTNTGKVIIVEAVVGEEEADKYKHVHLYLDMIMMAHTDTGKERTRKEWEYVLNGAGFNRYTIKHFQGHQSVIEAYL</sequence>
<dbReference type="Pfam" id="PF08100">
    <property type="entry name" value="Dimerisation"/>
    <property type="match status" value="1"/>
</dbReference>
<feature type="domain" description="O-methyltransferase dimerisation" evidence="7">
    <location>
        <begin position="16"/>
        <end position="100"/>
    </location>
</feature>
<evidence type="ECO:0000256" key="3">
    <source>
        <dbReference type="ARBA" id="ARBA00022691"/>
    </source>
</evidence>
<proteinExistence type="inferred from homology"/>
<reference evidence="9" key="1">
    <citation type="submission" date="2024-07" db="EMBL/GenBank/DDBJ databases">
        <title>Two chromosome-level genome assemblies of Korean endemic species Abeliophyllum distichum and Forsythia ovata (Oleaceae).</title>
        <authorList>
            <person name="Jang H."/>
        </authorList>
    </citation>
    <scope>NUCLEOTIDE SEQUENCE [LARGE SCALE GENOMIC DNA]</scope>
</reference>
<dbReference type="GO" id="GO:0008171">
    <property type="term" value="F:O-methyltransferase activity"/>
    <property type="evidence" value="ECO:0007669"/>
    <property type="project" value="UniProtKB-ARBA"/>
</dbReference>
<dbReference type="Proteomes" id="UP001604277">
    <property type="component" value="Unassembled WGS sequence"/>
</dbReference>
<keyword evidence="2" id="KW-0808">Transferase</keyword>
<evidence type="ECO:0000313" key="9">
    <source>
        <dbReference type="Proteomes" id="UP001604277"/>
    </source>
</evidence>
<dbReference type="InterPro" id="IPR001077">
    <property type="entry name" value="COMT_C"/>
</dbReference>
<evidence type="ECO:0000256" key="4">
    <source>
        <dbReference type="ARBA" id="ARBA00034481"/>
    </source>
</evidence>
<name>A0ABD1PXZ9_9LAMI</name>
<evidence type="ECO:0000259" key="7">
    <source>
        <dbReference type="Pfam" id="PF08100"/>
    </source>
</evidence>
<evidence type="ECO:0000256" key="2">
    <source>
        <dbReference type="ARBA" id="ARBA00022679"/>
    </source>
</evidence>
<protein>
    <submittedName>
        <fullName evidence="8">O-methyltransferase family protein</fullName>
    </submittedName>
</protein>
<dbReference type="SUPFAM" id="SSF46785">
    <property type="entry name" value="Winged helix' DNA-binding domain"/>
    <property type="match status" value="1"/>
</dbReference>
<dbReference type="AlphaFoldDB" id="A0ABD1PXZ9"/>
<comment type="caution">
    <text evidence="8">The sequence shown here is derived from an EMBL/GenBank/DDBJ whole genome shotgun (WGS) entry which is preliminary data.</text>
</comment>
<dbReference type="EMBL" id="JBFOLJ010000016">
    <property type="protein sequence ID" value="KAL2468524.1"/>
    <property type="molecule type" value="Genomic_DNA"/>
</dbReference>
<feature type="active site" description="Proton acceptor" evidence="5">
    <location>
        <position position="268"/>
    </location>
</feature>
<evidence type="ECO:0000256" key="1">
    <source>
        <dbReference type="ARBA" id="ARBA00022603"/>
    </source>
</evidence>
<dbReference type="PANTHER" id="PTHR11746">
    <property type="entry name" value="O-METHYLTRANSFERASE"/>
    <property type="match status" value="1"/>
</dbReference>
<dbReference type="InterPro" id="IPR029063">
    <property type="entry name" value="SAM-dependent_MTases_sf"/>
</dbReference>
<dbReference type="Gene3D" id="1.10.10.10">
    <property type="entry name" value="Winged helix-like DNA-binding domain superfamily/Winged helix DNA-binding domain"/>
    <property type="match status" value="1"/>
</dbReference>
<feature type="domain" description="O-methyltransferase C-terminal" evidence="6">
    <location>
        <begin position="122"/>
        <end position="344"/>
    </location>
</feature>
<evidence type="ECO:0000313" key="8">
    <source>
        <dbReference type="EMBL" id="KAL2468524.1"/>
    </source>
</evidence>
<evidence type="ECO:0000259" key="6">
    <source>
        <dbReference type="Pfam" id="PF00891"/>
    </source>
</evidence>
<gene>
    <name evidence="8" type="ORF">Fot_50100</name>
</gene>
<keyword evidence="3" id="KW-0949">S-adenosyl-L-methionine</keyword>
<dbReference type="Gene3D" id="3.40.50.150">
    <property type="entry name" value="Vaccinia Virus protein VP39"/>
    <property type="match status" value="1"/>
</dbReference>
<dbReference type="Pfam" id="PF00891">
    <property type="entry name" value="Methyltransf_2"/>
    <property type="match status" value="1"/>
</dbReference>